<dbReference type="RefSeq" id="WP_155258167.1">
    <property type="nucleotide sequence ID" value="NZ_CP086136.1"/>
</dbReference>
<organism evidence="2">
    <name type="scientific">Bradyrhizobium barranii subsp. barranii</name>
    <dbReference type="NCBI Taxonomy" id="2823807"/>
    <lineage>
        <taxon>Bacteria</taxon>
        <taxon>Pseudomonadati</taxon>
        <taxon>Pseudomonadota</taxon>
        <taxon>Alphaproteobacteria</taxon>
        <taxon>Hyphomicrobiales</taxon>
        <taxon>Nitrobacteraceae</taxon>
        <taxon>Bradyrhizobium</taxon>
        <taxon>Bradyrhizobium barranii</taxon>
    </lineage>
</organism>
<feature type="chain" id="PRO_5038133191" evidence="1">
    <location>
        <begin position="24"/>
        <end position="150"/>
    </location>
</feature>
<dbReference type="EMBL" id="CP086136">
    <property type="protein sequence ID" value="UEM12363.1"/>
    <property type="molecule type" value="Genomic_DNA"/>
</dbReference>
<feature type="signal peptide" evidence="1">
    <location>
        <begin position="1"/>
        <end position="23"/>
    </location>
</feature>
<name>A0A939MFU5_9BRAD</name>
<evidence type="ECO:0000313" key="4">
    <source>
        <dbReference type="Proteomes" id="UP000664702"/>
    </source>
</evidence>
<dbReference type="Proteomes" id="UP000664702">
    <property type="component" value="Chromosome"/>
</dbReference>
<sequence>MSYRNVAASFMGAALLLSSTAFAAVDPVKKAIELLGSAVPTIQAQMVSMSQGCSGGSNGVPPVSWGALQVHGYGAVNELHAGQMSLQGGQIPDGVQHIKTGLVEYDALINGLALSCSGGAHGENPVSYGNYVEFRNNLKTQLQTIIQFLQ</sequence>
<proteinExistence type="predicted"/>
<dbReference type="KEGG" id="bban:J4G43_049540"/>
<gene>
    <name evidence="3" type="ORF">J4G43_049540</name>
    <name evidence="2" type="ORF">J4G43_51195</name>
</gene>
<dbReference type="AlphaFoldDB" id="A0A939MFU5"/>
<reference evidence="3 4" key="2">
    <citation type="journal article" date="2022" name="Int. J. Syst. Evol. Microbiol.">
        <title>Strains of Bradyrhizobium barranii sp. nov. associated with legumes native to Canada are symbionts of soybeans and belong to different subspecies (subsp. barranii subsp. nov. and subsp. apii subsp. nov.) and symbiovars (sv. glycinearum and sv. septentrionale).</title>
        <authorList>
            <person name="Bromfield E.S.P."/>
            <person name="Cloutier S."/>
            <person name="Wasai-Hara S."/>
            <person name="Minamisawa K."/>
        </authorList>
    </citation>
    <scope>NUCLEOTIDE SEQUENCE [LARGE SCALE GENOMIC DNA]</scope>
    <source>
        <strain evidence="3 4">144S4</strain>
    </source>
</reference>
<keyword evidence="1" id="KW-0732">Signal</keyword>
<accession>A0A939MFU5</accession>
<protein>
    <submittedName>
        <fullName evidence="2">Uncharacterized protein</fullName>
    </submittedName>
</protein>
<reference evidence="2" key="1">
    <citation type="submission" date="2021-03" db="EMBL/GenBank/DDBJ databases">
        <title>Whole Genome Sequence of Bradyrhizobium sp. Strain 144S4.</title>
        <authorList>
            <person name="Bromfield E.S.P."/>
            <person name="Cloutier S."/>
        </authorList>
    </citation>
    <scope>NUCLEOTIDE SEQUENCE [LARGE SCALE GENOMIC DNA]</scope>
    <source>
        <strain evidence="2">144S4</strain>
    </source>
</reference>
<evidence type="ECO:0000256" key="1">
    <source>
        <dbReference type="SAM" id="SignalP"/>
    </source>
</evidence>
<evidence type="ECO:0000313" key="2">
    <source>
        <dbReference type="EMBL" id="MBO1868859.1"/>
    </source>
</evidence>
<evidence type="ECO:0000313" key="3">
    <source>
        <dbReference type="EMBL" id="UEM12363.1"/>
    </source>
</evidence>
<dbReference type="EMBL" id="JAGEMI010000001">
    <property type="protein sequence ID" value="MBO1868859.1"/>
    <property type="molecule type" value="Genomic_DNA"/>
</dbReference>